<dbReference type="GO" id="GO:0005634">
    <property type="term" value="C:nucleus"/>
    <property type="evidence" value="ECO:0007669"/>
    <property type="project" value="UniProtKB-SubCell"/>
</dbReference>
<dbReference type="AlphaFoldDB" id="A0AAD9FVC0"/>
<feature type="region of interest" description="Disordered" evidence="3">
    <location>
        <begin position="40"/>
        <end position="120"/>
    </location>
</feature>
<dbReference type="GO" id="GO:0008270">
    <property type="term" value="F:zinc ion binding"/>
    <property type="evidence" value="ECO:0007669"/>
    <property type="project" value="InterPro"/>
</dbReference>
<dbReference type="CDD" id="cd12148">
    <property type="entry name" value="fungal_TF_MHR"/>
    <property type="match status" value="1"/>
</dbReference>
<feature type="compositionally biased region" description="Basic and acidic residues" evidence="3">
    <location>
        <begin position="59"/>
        <end position="77"/>
    </location>
</feature>
<feature type="chain" id="PRO_5042266508" evidence="4">
    <location>
        <begin position="19"/>
        <end position="815"/>
    </location>
</feature>
<comment type="subcellular location">
    <subcellularLocation>
        <location evidence="1">Nucleus</location>
    </subcellularLocation>
</comment>
<evidence type="ECO:0000259" key="5">
    <source>
        <dbReference type="SMART" id="SM00906"/>
    </source>
</evidence>
<keyword evidence="4" id="KW-0732">Signal</keyword>
<name>A0AAD9FVC0_PAPLA</name>
<evidence type="ECO:0000256" key="2">
    <source>
        <dbReference type="ARBA" id="ARBA00023242"/>
    </source>
</evidence>
<dbReference type="GO" id="GO:0006351">
    <property type="term" value="P:DNA-templated transcription"/>
    <property type="evidence" value="ECO:0007669"/>
    <property type="project" value="InterPro"/>
</dbReference>
<organism evidence="6 7">
    <name type="scientific">Papiliotrema laurentii</name>
    <name type="common">Cryptococcus laurentii</name>
    <dbReference type="NCBI Taxonomy" id="5418"/>
    <lineage>
        <taxon>Eukaryota</taxon>
        <taxon>Fungi</taxon>
        <taxon>Dikarya</taxon>
        <taxon>Basidiomycota</taxon>
        <taxon>Agaricomycotina</taxon>
        <taxon>Tremellomycetes</taxon>
        <taxon>Tremellales</taxon>
        <taxon>Rhynchogastremaceae</taxon>
        <taxon>Papiliotrema</taxon>
    </lineage>
</organism>
<protein>
    <submittedName>
        <fullName evidence="6">Fungal-specific transcription factor domain-containing protein</fullName>
    </submittedName>
</protein>
<keyword evidence="7" id="KW-1185">Reference proteome</keyword>
<accession>A0AAD9FVC0</accession>
<feature type="compositionally biased region" description="Polar residues" evidence="3">
    <location>
        <begin position="86"/>
        <end position="96"/>
    </location>
</feature>
<feature type="domain" description="Xylanolytic transcriptional activator regulatory" evidence="5">
    <location>
        <begin position="394"/>
        <end position="467"/>
    </location>
</feature>
<dbReference type="SMART" id="SM00906">
    <property type="entry name" value="Fungal_trans"/>
    <property type="match status" value="1"/>
</dbReference>
<feature type="compositionally biased region" description="Low complexity" evidence="3">
    <location>
        <begin position="103"/>
        <end position="116"/>
    </location>
</feature>
<evidence type="ECO:0000256" key="3">
    <source>
        <dbReference type="SAM" id="MobiDB-lite"/>
    </source>
</evidence>
<keyword evidence="2" id="KW-0539">Nucleus</keyword>
<evidence type="ECO:0000256" key="1">
    <source>
        <dbReference type="ARBA" id="ARBA00004123"/>
    </source>
</evidence>
<comment type="caution">
    <text evidence="6">The sequence shown here is derived from an EMBL/GenBank/DDBJ whole genome shotgun (WGS) entry which is preliminary data.</text>
</comment>
<evidence type="ECO:0000313" key="7">
    <source>
        <dbReference type="Proteomes" id="UP001182556"/>
    </source>
</evidence>
<evidence type="ECO:0000313" key="6">
    <source>
        <dbReference type="EMBL" id="KAK1926941.1"/>
    </source>
</evidence>
<dbReference type="Proteomes" id="UP001182556">
    <property type="component" value="Unassembled WGS sequence"/>
</dbReference>
<dbReference type="GO" id="GO:0003677">
    <property type="term" value="F:DNA binding"/>
    <property type="evidence" value="ECO:0007669"/>
    <property type="project" value="InterPro"/>
</dbReference>
<evidence type="ECO:0000256" key="4">
    <source>
        <dbReference type="SAM" id="SignalP"/>
    </source>
</evidence>
<feature type="compositionally biased region" description="Polar residues" evidence="3">
    <location>
        <begin position="48"/>
        <end position="58"/>
    </location>
</feature>
<sequence length="815" mass="89527">MTRHCASCLLACRRLVLGARVYITSLESLTFRAASVRARMAGDDAHSNDTINTSSGSDTARRSVERLGRISSTRDRSQSPSRPRPFTQNTSLTTSDGVFGQRAQSQAEEPPASASATGSGLVQQSDASAASGLDLFAGFSGTINLSQTQTAQQTPFTQSFSRTTTTLQGTSSNQIVFVNQSGSPNDQSHGTLVISHTGRSKYLGPSAASEWLKDQEVEDLHETPAVSRPASPAPAGATAIHHPKSGTFNFLGSRSTPSLMSLMLSLPNPDEAEVLIDSYYRYFGWSYDIVPRKKLQAIFDKVYDVLTGGRLDRSSRRAHAQKLALLFAVLAMGALHNLELPPDDHSAEEYVSLARDALEAGDFVVHNTIAGVQTLSVMAHYHLETEKGRNGDSAWPLWGLAMRIIQAMGLHRDGQRWNLPEELVEERRKVFWETHSAEIFQANCFSRPCSLPAEFIDTKFPTRQPRLGETDGRDYGTLKFQLCQISKDILYLALTVNPTTPLPSPDSLYQRICAFEREMPYSLRCRAALLALPSLYSDPSQAEADSPEPNKRDLKRCFEAYPLRSQYGQPFLLVVERSNVIIHIVCELFSMFPSVTSRHWWCWYHAFNSAVNLGTLILMSPHNGLTPVALASMDKVIGLYTSVVQIRGGPRFVQNLQWLLRLRQRAVDRMSTQNHNSDRPGAEANGEGGDAEAELDAGLLGWRTRFIERATVGGTKATTISAQNPSVPDQSPLEIDSVIQSLPQAVQDHIFSADGGGPDPGSTSNQSNATDYFLHDFWDPLMMLQADMAPDGGQGLSTNWGEFLSYCIEISLSAS</sequence>
<reference evidence="6" key="1">
    <citation type="submission" date="2023-02" db="EMBL/GenBank/DDBJ databases">
        <title>Identification and recombinant expression of a fungal hydrolase from Papiliotrema laurentii that hydrolyzes apple cutin and clears colloidal polyester polyurethane.</title>
        <authorList>
            <consortium name="DOE Joint Genome Institute"/>
            <person name="Roman V.A."/>
            <person name="Bojanowski C."/>
            <person name="Crable B.R."/>
            <person name="Wagner D.N."/>
            <person name="Hung C.S."/>
            <person name="Nadeau L.J."/>
            <person name="Schratz L."/>
            <person name="Haridas S."/>
            <person name="Pangilinan J."/>
            <person name="Lipzen A."/>
            <person name="Na H."/>
            <person name="Yan M."/>
            <person name="Ng V."/>
            <person name="Grigoriev I.V."/>
            <person name="Spatafora J.W."/>
            <person name="Barlow D."/>
            <person name="Biffinger J."/>
            <person name="Kelley-Loughnane N."/>
            <person name="Varaljay V.A."/>
            <person name="Crookes-Goodson W.J."/>
        </authorList>
    </citation>
    <scope>NUCLEOTIDE SEQUENCE</scope>
    <source>
        <strain evidence="6">5307AH</strain>
    </source>
</reference>
<feature type="region of interest" description="Disordered" evidence="3">
    <location>
        <begin position="670"/>
        <end position="690"/>
    </location>
</feature>
<dbReference type="InterPro" id="IPR007219">
    <property type="entry name" value="XnlR_reg_dom"/>
</dbReference>
<dbReference type="InterPro" id="IPR050613">
    <property type="entry name" value="Sec_Metabolite_Reg"/>
</dbReference>
<dbReference type="EMBL" id="JAODAN010000001">
    <property type="protein sequence ID" value="KAK1926941.1"/>
    <property type="molecule type" value="Genomic_DNA"/>
</dbReference>
<proteinExistence type="predicted"/>
<feature type="signal peptide" evidence="4">
    <location>
        <begin position="1"/>
        <end position="18"/>
    </location>
</feature>
<dbReference type="PANTHER" id="PTHR31001">
    <property type="entry name" value="UNCHARACTERIZED TRANSCRIPTIONAL REGULATORY PROTEIN"/>
    <property type="match status" value="1"/>
</dbReference>
<gene>
    <name evidence="6" type="ORF">DB88DRAFT_469693</name>
</gene>
<dbReference type="Pfam" id="PF04082">
    <property type="entry name" value="Fungal_trans"/>
    <property type="match status" value="1"/>
</dbReference>
<dbReference type="PANTHER" id="PTHR31001:SF56">
    <property type="entry name" value="ZN(2)-C6 FUNGAL-TYPE DOMAIN-CONTAINING PROTEIN"/>
    <property type="match status" value="1"/>
</dbReference>